<dbReference type="Pfam" id="PF13460">
    <property type="entry name" value="NAD_binding_10"/>
    <property type="match status" value="1"/>
</dbReference>
<evidence type="ECO:0000259" key="1">
    <source>
        <dbReference type="Pfam" id="PF13460"/>
    </source>
</evidence>
<dbReference type="Gene3D" id="3.40.50.720">
    <property type="entry name" value="NAD(P)-binding Rossmann-like Domain"/>
    <property type="match status" value="1"/>
</dbReference>
<feature type="domain" description="NAD(P)-binding" evidence="1">
    <location>
        <begin position="15"/>
        <end position="174"/>
    </location>
</feature>
<dbReference type="InterPro" id="IPR051604">
    <property type="entry name" value="Ergot_Alk_Oxidoreductase"/>
</dbReference>
<dbReference type="PANTHER" id="PTHR43162">
    <property type="match status" value="1"/>
</dbReference>
<sequence>MKNQENTEKQILVLGGTGKTGSRVVERLIQMGCSVRIGSRSAEIPFDWNNQGTWLPVLNGMDAIYITFQPDLAVPGAVNAIRTLSKLAVESNVKHLVLLSGRGEEEAQACEKIIMDAGINWTILRASWFSQNFSESYLLDGILAGHMALPVGNIPEPFIDVDDIADVAVEVLTNDSHYGELYELTGPRLLTFQNAVNEIAAASGRAIQYEQISMDDYKAMLTKYKVPQDIIWLISYLFTEVLDGRNASLADGVQRALDRKPTDFSEYIKKTIATNVWNNETA</sequence>
<keyword evidence="3" id="KW-1185">Reference proteome</keyword>
<dbReference type="InterPro" id="IPR016040">
    <property type="entry name" value="NAD(P)-bd_dom"/>
</dbReference>
<proteinExistence type="predicted"/>
<organism evidence="2 3">
    <name type="scientific">Mucilaginibacter sabulilitoris</name>
    <dbReference type="NCBI Taxonomy" id="1173583"/>
    <lineage>
        <taxon>Bacteria</taxon>
        <taxon>Pseudomonadati</taxon>
        <taxon>Bacteroidota</taxon>
        <taxon>Sphingobacteriia</taxon>
        <taxon>Sphingobacteriales</taxon>
        <taxon>Sphingobacteriaceae</taxon>
        <taxon>Mucilaginibacter</taxon>
    </lineage>
</organism>
<protein>
    <submittedName>
        <fullName evidence="2">NAD(P)H-binding protein</fullName>
    </submittedName>
</protein>
<evidence type="ECO:0000313" key="3">
    <source>
        <dbReference type="Proteomes" id="UP001324380"/>
    </source>
</evidence>
<dbReference type="Proteomes" id="UP001324380">
    <property type="component" value="Chromosome"/>
</dbReference>
<dbReference type="PANTHER" id="PTHR43162:SF1">
    <property type="entry name" value="PRESTALK A DIFFERENTIATION PROTEIN A"/>
    <property type="match status" value="1"/>
</dbReference>
<dbReference type="RefSeq" id="WP_321563606.1">
    <property type="nucleotide sequence ID" value="NZ_CP139558.1"/>
</dbReference>
<accession>A0ABZ0TNV4</accession>
<dbReference type="EMBL" id="CP139558">
    <property type="protein sequence ID" value="WPU94486.1"/>
    <property type="molecule type" value="Genomic_DNA"/>
</dbReference>
<reference evidence="2 3" key="1">
    <citation type="submission" date="2023-11" db="EMBL/GenBank/DDBJ databases">
        <title>Analysis of the Genomes of Mucilaginibacter gossypii cycad 4 and M. sabulilitoris SNA2: microbes with the potential for plant growth promotion.</title>
        <authorList>
            <person name="Hirsch A.M."/>
            <person name="Humm E."/>
            <person name="Rubbi M."/>
            <person name="Del Vecchio G."/>
            <person name="Ha S.M."/>
            <person name="Pellegrini M."/>
            <person name="Gunsalus R.P."/>
        </authorList>
    </citation>
    <scope>NUCLEOTIDE SEQUENCE [LARGE SCALE GENOMIC DNA]</scope>
    <source>
        <strain evidence="2 3">SNA2</strain>
    </source>
</reference>
<dbReference type="SUPFAM" id="SSF51735">
    <property type="entry name" value="NAD(P)-binding Rossmann-fold domains"/>
    <property type="match status" value="1"/>
</dbReference>
<evidence type="ECO:0000313" key="2">
    <source>
        <dbReference type="EMBL" id="WPU94486.1"/>
    </source>
</evidence>
<dbReference type="Gene3D" id="3.90.25.10">
    <property type="entry name" value="UDP-galactose 4-epimerase, domain 1"/>
    <property type="match status" value="1"/>
</dbReference>
<gene>
    <name evidence="2" type="ORF">SNE25_02995</name>
</gene>
<dbReference type="InterPro" id="IPR036291">
    <property type="entry name" value="NAD(P)-bd_dom_sf"/>
</dbReference>
<name>A0ABZ0TNV4_9SPHI</name>